<keyword evidence="1" id="KW-1133">Transmembrane helix</keyword>
<organism evidence="3 4">
    <name type="scientific">Dermacoccus abyssi</name>
    <dbReference type="NCBI Taxonomy" id="322596"/>
    <lineage>
        <taxon>Bacteria</taxon>
        <taxon>Bacillati</taxon>
        <taxon>Actinomycetota</taxon>
        <taxon>Actinomycetes</taxon>
        <taxon>Micrococcales</taxon>
        <taxon>Dermacoccaceae</taxon>
        <taxon>Dermacoccus</taxon>
    </lineage>
</organism>
<dbReference type="InterPro" id="IPR022029">
    <property type="entry name" value="YoaR-like_PG-bd"/>
</dbReference>
<accession>A0A417ZBG5</accession>
<feature type="transmembrane region" description="Helical" evidence="1">
    <location>
        <begin position="29"/>
        <end position="49"/>
    </location>
</feature>
<comment type="caution">
    <text evidence="3">The sequence shown here is derived from an EMBL/GenBank/DDBJ whole genome shotgun (WGS) entry which is preliminary data.</text>
</comment>
<protein>
    <recommendedName>
        <fullName evidence="2">YoaR-like putative peptidoglycan binding domain-containing protein</fullName>
    </recommendedName>
</protein>
<dbReference type="InterPro" id="IPR007391">
    <property type="entry name" value="Vancomycin_resist_VanW"/>
</dbReference>
<evidence type="ECO:0000313" key="4">
    <source>
        <dbReference type="Proteomes" id="UP000285376"/>
    </source>
</evidence>
<proteinExistence type="predicted"/>
<evidence type="ECO:0000313" key="3">
    <source>
        <dbReference type="EMBL" id="RHW47988.1"/>
    </source>
</evidence>
<dbReference type="AlphaFoldDB" id="A0A417ZBG5"/>
<dbReference type="Proteomes" id="UP000285376">
    <property type="component" value="Unassembled WGS sequence"/>
</dbReference>
<keyword evidence="1" id="KW-0472">Membrane</keyword>
<feature type="domain" description="YoaR-like putative peptidoglycan binding" evidence="2">
    <location>
        <begin position="138"/>
        <end position="207"/>
    </location>
</feature>
<dbReference type="PANTHER" id="PTHR35788:SF1">
    <property type="entry name" value="EXPORTED PROTEIN"/>
    <property type="match status" value="1"/>
</dbReference>
<dbReference type="PANTHER" id="PTHR35788">
    <property type="entry name" value="EXPORTED PROTEIN-RELATED"/>
    <property type="match status" value="1"/>
</dbReference>
<dbReference type="InterPro" id="IPR052913">
    <property type="entry name" value="Glycopeptide_resist_protein"/>
</dbReference>
<gene>
    <name evidence="3" type="ORF">D1832_00650</name>
</gene>
<keyword evidence="1" id="KW-0812">Transmembrane</keyword>
<feature type="domain" description="YoaR-like putative peptidoglycan binding" evidence="2">
    <location>
        <begin position="261"/>
        <end position="338"/>
    </location>
</feature>
<dbReference type="Pfam" id="PF04294">
    <property type="entry name" value="VanW"/>
    <property type="match status" value="1"/>
</dbReference>
<name>A0A417ZBG5_9MICO</name>
<evidence type="ECO:0000259" key="2">
    <source>
        <dbReference type="Pfam" id="PF12229"/>
    </source>
</evidence>
<reference evidence="3 4" key="1">
    <citation type="submission" date="2018-08" db="EMBL/GenBank/DDBJ databases">
        <title>Whole genome sequence analysis of Dermacoccus abyssi bacteria isolated from Deep Mariana trench Micromonospora spp reveals genes involved in the environmental adaptation and production of secondary metabolites.</title>
        <authorList>
            <person name="Abdel-Mageed W.M."/>
            <person name="Lehri B."/>
            <person name="Nouioui I."/>
            <person name="Goodfellow I."/>
            <person name="Jaspars M."/>
            <person name="Karlyshev A."/>
        </authorList>
    </citation>
    <scope>NUCLEOTIDE SEQUENCE [LARGE SCALE GENOMIC DNA]</scope>
    <source>
        <strain evidence="3 4">MT1.1</strain>
    </source>
</reference>
<dbReference type="Pfam" id="PF12229">
    <property type="entry name" value="PG_binding_4"/>
    <property type="match status" value="2"/>
</dbReference>
<dbReference type="EMBL" id="QWLM01000001">
    <property type="protein sequence ID" value="RHW47988.1"/>
    <property type="molecule type" value="Genomic_DNA"/>
</dbReference>
<sequence>MGVHTTNGIQGVSVSDDARNASARRGKKGLLIGSGVGVVALAAAAYVGACYHYKDAIPEGTTVAGKSIGGMTSEQATRQVLTLKHPNASTKADVTAGDQSFDLVPASAWKPDAEKTLDGVTEFSLSPSRLLDQINGGGEKIEPVYTVDKTALTTLVKKAAESKIDGAPKQGRVKFIGGKVSIVDGGPGHGVDEKKVADAIASGWPKKTDYTTELVEKNSDASDNAVQAFAEGDAKKAMSAPLVVSANGQSVTLTPAQVSDVISSTTGADGKPAIKVDTKALLTAVLSRGDKMRVPAVDAKVVWKDGQPSVVEGRSGKEIDESKVAKIVGDALVGDHRATLAMKEQKPAVMAKDVKVEALPTTSMAHFESTFPTGPSQQARIHNITTAINRLNGIVVQPGEQFSLLRALGYEFTKEAGYVEAGTLQGGLHLDGMGGGVSQVSTTMYNTAFFAGVQLDEHTAHAVWIPRYPMGREATIWNPDIDNKWTNDTGKPILIKAHVESNKVVMDFYGTKKYDVATSRSGKYNIQEPKHRTVKNVDGCEDTVGGGTAGFDVDVYRVLKSGSTTVRTEKIHTTYKPDDIITCQN</sequence>
<evidence type="ECO:0000256" key="1">
    <source>
        <dbReference type="SAM" id="Phobius"/>
    </source>
</evidence>